<gene>
    <name evidence="2" type="primary">OSJNBa0050F10.8</name>
</gene>
<dbReference type="Proteomes" id="UP000000763">
    <property type="component" value="Chromosome 7"/>
</dbReference>
<evidence type="ECO:0000256" key="1">
    <source>
        <dbReference type="SAM" id="MobiDB-lite"/>
    </source>
</evidence>
<reference evidence="3" key="2">
    <citation type="journal article" date="2008" name="Nucleic Acids Res.">
        <title>The rice annotation project database (RAP-DB): 2008 update.</title>
        <authorList>
            <consortium name="The rice annotation project (RAP)"/>
        </authorList>
    </citation>
    <scope>GENOME REANNOTATION</scope>
    <source>
        <strain evidence="3">cv. Nipponbare</strain>
    </source>
</reference>
<organism evidence="2 3">
    <name type="scientific">Oryza sativa subsp. japonica</name>
    <name type="common">Rice</name>
    <dbReference type="NCBI Taxonomy" id="39947"/>
    <lineage>
        <taxon>Eukaryota</taxon>
        <taxon>Viridiplantae</taxon>
        <taxon>Streptophyta</taxon>
        <taxon>Embryophyta</taxon>
        <taxon>Tracheophyta</taxon>
        <taxon>Spermatophyta</taxon>
        <taxon>Magnoliopsida</taxon>
        <taxon>Liliopsida</taxon>
        <taxon>Poales</taxon>
        <taxon>Poaceae</taxon>
        <taxon>BOP clade</taxon>
        <taxon>Oryzoideae</taxon>
        <taxon>Oryzeae</taxon>
        <taxon>Oryzinae</taxon>
        <taxon>Oryza</taxon>
        <taxon>Oryza sativa</taxon>
    </lineage>
</organism>
<name>Q69LE5_ORYSJ</name>
<sequence length="104" mass="11810">MDGFLERIRDETLQDFGDFSRIDHTHTNSTAQKSWKLTTGSSLAINERSNHFTRSNSTSYSISISSKHQADEREIALLNSSSSSSSDTRIEEETRREQAEHSKT</sequence>
<evidence type="ECO:0000313" key="3">
    <source>
        <dbReference type="Proteomes" id="UP000000763"/>
    </source>
</evidence>
<protein>
    <submittedName>
        <fullName evidence="2">Uncharacterized protein</fullName>
    </submittedName>
</protein>
<evidence type="ECO:0000313" key="2">
    <source>
        <dbReference type="EMBL" id="BAD31778.1"/>
    </source>
</evidence>
<accession>Q69LE5</accession>
<feature type="region of interest" description="Disordered" evidence="1">
    <location>
        <begin position="77"/>
        <end position="104"/>
    </location>
</feature>
<proteinExistence type="predicted"/>
<feature type="compositionally biased region" description="Basic and acidic residues" evidence="1">
    <location>
        <begin position="88"/>
        <end position="104"/>
    </location>
</feature>
<dbReference type="AlphaFoldDB" id="Q69LE5"/>
<reference evidence="3" key="1">
    <citation type="journal article" date="2005" name="Nature">
        <title>The map-based sequence of the rice genome.</title>
        <authorList>
            <consortium name="International rice genome sequencing project (IRGSP)"/>
            <person name="Matsumoto T."/>
            <person name="Wu J."/>
            <person name="Kanamori H."/>
            <person name="Katayose Y."/>
            <person name="Fujisawa M."/>
            <person name="Namiki N."/>
            <person name="Mizuno H."/>
            <person name="Yamamoto K."/>
            <person name="Antonio B.A."/>
            <person name="Baba T."/>
            <person name="Sakata K."/>
            <person name="Nagamura Y."/>
            <person name="Aoki H."/>
            <person name="Arikawa K."/>
            <person name="Arita K."/>
            <person name="Bito T."/>
            <person name="Chiden Y."/>
            <person name="Fujitsuka N."/>
            <person name="Fukunaka R."/>
            <person name="Hamada M."/>
            <person name="Harada C."/>
            <person name="Hayashi A."/>
            <person name="Hijishita S."/>
            <person name="Honda M."/>
            <person name="Hosokawa S."/>
            <person name="Ichikawa Y."/>
            <person name="Idonuma A."/>
            <person name="Iijima M."/>
            <person name="Ikeda M."/>
            <person name="Ikeno M."/>
            <person name="Ito K."/>
            <person name="Ito S."/>
            <person name="Ito T."/>
            <person name="Ito Y."/>
            <person name="Ito Y."/>
            <person name="Iwabuchi A."/>
            <person name="Kamiya K."/>
            <person name="Karasawa W."/>
            <person name="Kurita K."/>
            <person name="Katagiri S."/>
            <person name="Kikuta A."/>
            <person name="Kobayashi H."/>
            <person name="Kobayashi N."/>
            <person name="Machita K."/>
            <person name="Maehara T."/>
            <person name="Masukawa M."/>
            <person name="Mizubayashi T."/>
            <person name="Mukai Y."/>
            <person name="Nagasaki H."/>
            <person name="Nagata Y."/>
            <person name="Naito S."/>
            <person name="Nakashima M."/>
            <person name="Nakama Y."/>
            <person name="Nakamichi Y."/>
            <person name="Nakamura M."/>
            <person name="Meguro A."/>
            <person name="Negishi M."/>
            <person name="Ohta I."/>
            <person name="Ohta T."/>
            <person name="Okamoto M."/>
            <person name="Ono N."/>
            <person name="Saji S."/>
            <person name="Sakaguchi M."/>
            <person name="Sakai K."/>
            <person name="Shibata M."/>
            <person name="Shimokawa T."/>
            <person name="Song J."/>
            <person name="Takazaki Y."/>
            <person name="Terasawa K."/>
            <person name="Tsugane M."/>
            <person name="Tsuji K."/>
            <person name="Ueda S."/>
            <person name="Waki K."/>
            <person name="Yamagata H."/>
            <person name="Yamamoto M."/>
            <person name="Yamamoto S."/>
            <person name="Yamane H."/>
            <person name="Yoshiki S."/>
            <person name="Yoshihara R."/>
            <person name="Yukawa K."/>
            <person name="Zhong H."/>
            <person name="Yano M."/>
            <person name="Yuan Q."/>
            <person name="Ouyang S."/>
            <person name="Liu J."/>
            <person name="Jones K.M."/>
            <person name="Gansberger K."/>
            <person name="Moffat K."/>
            <person name="Hill J."/>
            <person name="Bera J."/>
            <person name="Fadrosh D."/>
            <person name="Jin S."/>
            <person name="Johri S."/>
            <person name="Kim M."/>
            <person name="Overton L."/>
            <person name="Reardon M."/>
            <person name="Tsitrin T."/>
            <person name="Vuong H."/>
            <person name="Weaver B."/>
            <person name="Ciecko A."/>
            <person name="Tallon L."/>
            <person name="Jackson J."/>
            <person name="Pai G."/>
            <person name="Aken S.V."/>
            <person name="Utterback T."/>
            <person name="Reidmuller S."/>
            <person name="Feldblyum T."/>
            <person name="Hsiao J."/>
            <person name="Zismann V."/>
            <person name="Iobst S."/>
            <person name="de Vazeille A.R."/>
            <person name="Buell C.R."/>
            <person name="Ying K."/>
            <person name="Li Y."/>
            <person name="Lu T."/>
            <person name="Huang Y."/>
            <person name="Zhao Q."/>
            <person name="Feng Q."/>
            <person name="Zhang L."/>
            <person name="Zhu J."/>
            <person name="Weng Q."/>
            <person name="Mu J."/>
            <person name="Lu Y."/>
            <person name="Fan D."/>
            <person name="Liu Y."/>
            <person name="Guan J."/>
            <person name="Zhang Y."/>
            <person name="Yu S."/>
            <person name="Liu X."/>
            <person name="Zhang Y."/>
            <person name="Hong G."/>
            <person name="Han B."/>
            <person name="Choisne N."/>
            <person name="Demange N."/>
            <person name="Orjeda G."/>
            <person name="Samain S."/>
            <person name="Cattolico L."/>
            <person name="Pelletier E."/>
            <person name="Couloux A."/>
            <person name="Segurens B."/>
            <person name="Wincker P."/>
            <person name="D'Hont A."/>
            <person name="Scarpelli C."/>
            <person name="Weissenbach J."/>
            <person name="Salanoubat M."/>
            <person name="Quetier F."/>
            <person name="Yu Y."/>
            <person name="Kim H.R."/>
            <person name="Rambo T."/>
            <person name="Currie J."/>
            <person name="Collura K."/>
            <person name="Luo M."/>
            <person name="Yang T."/>
            <person name="Ammiraju J.S.S."/>
            <person name="Engler F."/>
            <person name="Soderlund C."/>
            <person name="Wing R.A."/>
            <person name="Palmer L.E."/>
            <person name="de la Bastide M."/>
            <person name="Spiegel L."/>
            <person name="Nascimento L."/>
            <person name="Zutavern T."/>
            <person name="O'Shaughnessy A."/>
            <person name="Dike S."/>
            <person name="Dedhia N."/>
            <person name="Preston R."/>
            <person name="Balija V."/>
            <person name="McCombie W.R."/>
            <person name="Chow T."/>
            <person name="Chen H."/>
            <person name="Chung M."/>
            <person name="Chen C."/>
            <person name="Shaw J."/>
            <person name="Wu H."/>
            <person name="Hsiao K."/>
            <person name="Chao Y."/>
            <person name="Chu M."/>
            <person name="Cheng C."/>
            <person name="Hour A."/>
            <person name="Lee P."/>
            <person name="Lin S."/>
            <person name="Lin Y."/>
            <person name="Liou J."/>
            <person name="Liu S."/>
            <person name="Hsing Y."/>
            <person name="Raghuvanshi S."/>
            <person name="Mohanty A."/>
            <person name="Bharti A.K."/>
            <person name="Gaur A."/>
            <person name="Gupta V."/>
            <person name="Kumar D."/>
            <person name="Ravi V."/>
            <person name="Vij S."/>
            <person name="Kapur A."/>
            <person name="Khurana P."/>
            <person name="Khurana P."/>
            <person name="Khurana J.P."/>
            <person name="Tyagi A.K."/>
            <person name="Gaikwad K."/>
            <person name="Singh A."/>
            <person name="Dalal V."/>
            <person name="Srivastava S."/>
            <person name="Dixit A."/>
            <person name="Pal A.K."/>
            <person name="Ghazi I.A."/>
            <person name="Yadav M."/>
            <person name="Pandit A."/>
            <person name="Bhargava A."/>
            <person name="Sureshbabu K."/>
            <person name="Batra K."/>
            <person name="Sharma T.R."/>
            <person name="Mohapatra T."/>
            <person name="Singh N.K."/>
            <person name="Messing J."/>
            <person name="Nelson A.B."/>
            <person name="Fuks G."/>
            <person name="Kavchok S."/>
            <person name="Keizer G."/>
            <person name="Linton E."/>
            <person name="Llaca V."/>
            <person name="Song R."/>
            <person name="Tanyolac B."/>
            <person name="Young S."/>
            <person name="Ho-Il K."/>
            <person name="Hahn J.H."/>
            <person name="Sangsakoo G."/>
            <person name="Vanavichit A."/>
            <person name="de Mattos Luiz.A.T."/>
            <person name="Zimmer P.D."/>
            <person name="Malone G."/>
            <person name="Dellagostin O."/>
            <person name="de Oliveira A.C."/>
            <person name="Bevan M."/>
            <person name="Bancroft I."/>
            <person name="Minx P."/>
            <person name="Cordum H."/>
            <person name="Wilson R."/>
            <person name="Cheng Z."/>
            <person name="Jin W."/>
            <person name="Jiang J."/>
            <person name="Leong S.A."/>
            <person name="Iwama H."/>
            <person name="Gojobori T."/>
            <person name="Itoh T."/>
            <person name="Niimura Y."/>
            <person name="Fujii Y."/>
            <person name="Habara T."/>
            <person name="Sakai H."/>
            <person name="Sato Y."/>
            <person name="Wilson G."/>
            <person name="Kumar K."/>
            <person name="McCouch S."/>
            <person name="Juretic N."/>
            <person name="Hoen D."/>
            <person name="Wright S."/>
            <person name="Bruskiewich R."/>
            <person name="Bureau T."/>
            <person name="Miyao A."/>
            <person name="Hirochika H."/>
            <person name="Nishikawa T."/>
            <person name="Kadowaki K."/>
            <person name="Sugiura M."/>
            <person name="Burr B."/>
            <person name="Sasaki T."/>
        </authorList>
    </citation>
    <scope>NUCLEOTIDE SEQUENCE [LARGE SCALE GENOMIC DNA]</scope>
    <source>
        <strain evidence="3">cv. Nipponbare</strain>
    </source>
</reference>
<dbReference type="EMBL" id="AP005840">
    <property type="protein sequence ID" value="BAD31778.1"/>
    <property type="molecule type" value="Genomic_DNA"/>
</dbReference>